<feature type="region of interest" description="Disordered" evidence="1">
    <location>
        <begin position="125"/>
        <end position="149"/>
    </location>
</feature>
<reference evidence="3 4" key="1">
    <citation type="submission" date="2018-12" db="EMBL/GenBank/DDBJ databases">
        <authorList>
            <person name="Yang Y."/>
        </authorList>
    </citation>
    <scope>NUCLEOTIDE SEQUENCE [LARGE SCALE GENOMIC DNA]</scope>
    <source>
        <strain evidence="3 4">GSF71</strain>
    </source>
</reference>
<comment type="caution">
    <text evidence="3">The sequence shown here is derived from an EMBL/GenBank/DDBJ whole genome shotgun (WGS) entry which is preliminary data.</text>
</comment>
<proteinExistence type="predicted"/>
<feature type="region of interest" description="Disordered" evidence="1">
    <location>
        <begin position="1"/>
        <end position="27"/>
    </location>
</feature>
<gene>
    <name evidence="3" type="ORF">EJ913_25430</name>
</gene>
<dbReference type="InterPro" id="IPR051686">
    <property type="entry name" value="Lipoprotein_DolP"/>
</dbReference>
<dbReference type="Proteomes" id="UP000280346">
    <property type="component" value="Unassembled WGS sequence"/>
</dbReference>
<sequence>MARYDWQNDRPTPGNYRGVGPRGYRRSDERIREDIGDRLTDDPRLDATGIDVSVAQGEVTLTGTVGHRADKRVAEDIAEAVSGVTHVQNDLRADRDAWQGSVTGPGAPAQAGMVAALNNSSMVLGKAPLPAEPEAGARSDRTERVGGGE</sequence>
<name>A0A433J2D5_9PROT</name>
<feature type="compositionally biased region" description="Basic and acidic residues" evidence="1">
    <location>
        <begin position="135"/>
        <end position="149"/>
    </location>
</feature>
<dbReference type="InterPro" id="IPR007055">
    <property type="entry name" value="BON_dom"/>
</dbReference>
<feature type="domain" description="BON" evidence="2">
    <location>
        <begin position="27"/>
        <end position="95"/>
    </location>
</feature>
<dbReference type="Gene3D" id="3.30.1340.30">
    <property type="match status" value="1"/>
</dbReference>
<dbReference type="RefSeq" id="WP_127003207.1">
    <property type="nucleotide sequence ID" value="NZ_CP173191.1"/>
</dbReference>
<evidence type="ECO:0000313" key="3">
    <source>
        <dbReference type="EMBL" id="RUQ65262.1"/>
    </source>
</evidence>
<accession>A0A433J2D5</accession>
<dbReference type="Pfam" id="PF04972">
    <property type="entry name" value="BON"/>
    <property type="match status" value="1"/>
</dbReference>
<organism evidence="3 4">
    <name type="scientific">Azospirillum doebereinerae</name>
    <dbReference type="NCBI Taxonomy" id="92933"/>
    <lineage>
        <taxon>Bacteria</taxon>
        <taxon>Pseudomonadati</taxon>
        <taxon>Pseudomonadota</taxon>
        <taxon>Alphaproteobacteria</taxon>
        <taxon>Rhodospirillales</taxon>
        <taxon>Azospirillaceae</taxon>
        <taxon>Azospirillum</taxon>
    </lineage>
</organism>
<evidence type="ECO:0000259" key="2">
    <source>
        <dbReference type="PROSITE" id="PS50914"/>
    </source>
</evidence>
<dbReference type="InterPro" id="IPR014004">
    <property type="entry name" value="Transpt-assoc_nodulatn_dom_bac"/>
</dbReference>
<dbReference type="PANTHER" id="PTHR34606">
    <property type="entry name" value="BON DOMAIN-CONTAINING PROTEIN"/>
    <property type="match status" value="1"/>
</dbReference>
<dbReference type="SMART" id="SM00749">
    <property type="entry name" value="BON"/>
    <property type="match status" value="1"/>
</dbReference>
<protein>
    <submittedName>
        <fullName evidence="3">BON domain-containing protein</fullName>
    </submittedName>
</protein>
<evidence type="ECO:0000256" key="1">
    <source>
        <dbReference type="SAM" id="MobiDB-lite"/>
    </source>
</evidence>
<dbReference type="OrthoDB" id="8449638at2"/>
<keyword evidence="4" id="KW-1185">Reference proteome</keyword>
<dbReference type="AlphaFoldDB" id="A0A433J2D5"/>
<dbReference type="PANTHER" id="PTHR34606:SF15">
    <property type="entry name" value="BON DOMAIN-CONTAINING PROTEIN"/>
    <property type="match status" value="1"/>
</dbReference>
<dbReference type="EMBL" id="RZIJ01000026">
    <property type="protein sequence ID" value="RUQ65262.1"/>
    <property type="molecule type" value="Genomic_DNA"/>
</dbReference>
<evidence type="ECO:0000313" key="4">
    <source>
        <dbReference type="Proteomes" id="UP000280346"/>
    </source>
</evidence>
<dbReference type="PROSITE" id="PS50914">
    <property type="entry name" value="BON"/>
    <property type="match status" value="1"/>
</dbReference>